<reference evidence="3 4" key="1">
    <citation type="submission" date="2020-07" db="EMBL/GenBank/DDBJ databases">
        <title>Genomic Encyclopedia of Archaeal and Bacterial Type Strains, Phase II (KMG-II): from individual species to whole genera.</title>
        <authorList>
            <person name="Goeker M."/>
        </authorList>
    </citation>
    <scope>NUCLEOTIDE SEQUENCE [LARGE SCALE GENOMIC DNA]</scope>
    <source>
        <strain evidence="3 4">DSM 21226</strain>
    </source>
</reference>
<dbReference type="Gene3D" id="2.50.20.10">
    <property type="entry name" value="Lipoprotein localisation LolA/LolB/LppX"/>
    <property type="match status" value="1"/>
</dbReference>
<evidence type="ECO:0000259" key="2">
    <source>
        <dbReference type="Pfam" id="PF17131"/>
    </source>
</evidence>
<evidence type="ECO:0000313" key="3">
    <source>
        <dbReference type="EMBL" id="NYG34658.1"/>
    </source>
</evidence>
<feature type="signal peptide" evidence="1">
    <location>
        <begin position="1"/>
        <end position="24"/>
    </location>
</feature>
<dbReference type="InterPro" id="IPR011220">
    <property type="entry name" value="UCP028205"/>
</dbReference>
<dbReference type="PIRSF" id="PIRSF028205">
    <property type="entry name" value="UCP028205"/>
    <property type="match status" value="1"/>
</dbReference>
<evidence type="ECO:0000313" key="4">
    <source>
        <dbReference type="Proteomes" id="UP000518288"/>
    </source>
</evidence>
<dbReference type="EMBL" id="JACCFH010000001">
    <property type="protein sequence ID" value="NYG34658.1"/>
    <property type="molecule type" value="Genomic_DNA"/>
</dbReference>
<dbReference type="InterPro" id="IPR033399">
    <property type="entry name" value="TP_0789-like"/>
</dbReference>
<protein>
    <recommendedName>
        <fullName evidence="2">Uncharacterized protein TP-0789 domain-containing protein</fullName>
    </recommendedName>
</protein>
<dbReference type="Proteomes" id="UP000518288">
    <property type="component" value="Unassembled WGS sequence"/>
</dbReference>
<dbReference type="AlphaFoldDB" id="A0A7Y9R347"/>
<keyword evidence="4" id="KW-1185">Reference proteome</keyword>
<feature type="chain" id="PRO_5031152567" description="Uncharacterized protein TP-0789 domain-containing protein" evidence="1">
    <location>
        <begin position="25"/>
        <end position="251"/>
    </location>
</feature>
<keyword evidence="1" id="KW-0732">Signal</keyword>
<feature type="domain" description="Uncharacterized protein TP-0789" evidence="2">
    <location>
        <begin position="75"/>
        <end position="246"/>
    </location>
</feature>
<accession>A0A7Y9R347</accession>
<evidence type="ECO:0000256" key="1">
    <source>
        <dbReference type="SAM" id="SignalP"/>
    </source>
</evidence>
<dbReference type="Pfam" id="PF17131">
    <property type="entry name" value="LolA_like"/>
    <property type="match status" value="1"/>
</dbReference>
<gene>
    <name evidence="3" type="ORF">BDD16_003644</name>
</gene>
<sequence>MTLTHTPRALFATLLLSALLPAHAAEPDVTRLLADADRFRVSDEQLVIETRVNTFKSDGTPDKERLYTVHTSTGRRSLVLMRSPAEQGQKVLMVGDDFWLMMPGTQRPMRITPSQKLLGDASTGDIATLRWSEDYRATLVGEERCDTAPCWHLSLAAQRPGVSYQRIELWLGRDRHQPLKADLYLQSDKLAKQARFIPDSAERPTQIDEMVLQDQLSHRRETRVRYTSRAKKVVPESWFNPMSLARNPTLE</sequence>
<proteinExistence type="predicted"/>
<comment type="caution">
    <text evidence="3">The sequence shown here is derived from an EMBL/GenBank/DDBJ whole genome shotgun (WGS) entry which is preliminary data.</text>
</comment>
<name>A0A7Y9R347_9BURK</name>
<organism evidence="3 4">
    <name type="scientific">Sphaerotilus montanus</name>
    <dbReference type="NCBI Taxonomy" id="522889"/>
    <lineage>
        <taxon>Bacteria</taxon>
        <taxon>Pseudomonadati</taxon>
        <taxon>Pseudomonadota</taxon>
        <taxon>Betaproteobacteria</taxon>
        <taxon>Burkholderiales</taxon>
        <taxon>Sphaerotilaceae</taxon>
        <taxon>Sphaerotilus</taxon>
    </lineage>
</organism>
<dbReference type="RefSeq" id="WP_179635271.1">
    <property type="nucleotide sequence ID" value="NZ_JACCFH010000001.1"/>
</dbReference>
<dbReference type="CDD" id="cd16329">
    <property type="entry name" value="LolA_like"/>
    <property type="match status" value="1"/>
</dbReference>